<evidence type="ECO:0000256" key="2">
    <source>
        <dbReference type="ARBA" id="ARBA00006602"/>
    </source>
</evidence>
<evidence type="ECO:0000256" key="7">
    <source>
        <dbReference type="SAM" id="Coils"/>
    </source>
</evidence>
<dbReference type="GO" id="GO:0015031">
    <property type="term" value="P:protein transport"/>
    <property type="evidence" value="ECO:0007669"/>
    <property type="project" value="UniProtKB-KW"/>
</dbReference>
<organism evidence="9 10">
    <name type="scientific">Capillibacterium thermochitinicola</name>
    <dbReference type="NCBI Taxonomy" id="2699427"/>
    <lineage>
        <taxon>Bacteria</taxon>
        <taxon>Bacillati</taxon>
        <taxon>Bacillota</taxon>
        <taxon>Capillibacterium</taxon>
    </lineage>
</organism>
<evidence type="ECO:0000256" key="1">
    <source>
        <dbReference type="ARBA" id="ARBA00003041"/>
    </source>
</evidence>
<keyword evidence="6" id="KW-1006">Bacterial flagellum protein export</keyword>
<comment type="caution">
    <text evidence="9">The sequence shown here is derived from an EMBL/GenBank/DDBJ whole genome shotgun (WGS) entry which is preliminary data.</text>
</comment>
<keyword evidence="10" id="KW-1185">Reference proteome</keyword>
<evidence type="ECO:0000313" key="9">
    <source>
        <dbReference type="EMBL" id="MBA2134062.1"/>
    </source>
</evidence>
<dbReference type="PANTHER" id="PTHR34982:SF1">
    <property type="entry name" value="FLAGELLAR ASSEMBLY PROTEIN FLIH"/>
    <property type="match status" value="1"/>
</dbReference>
<keyword evidence="5" id="KW-0653">Protein transport</keyword>
<feature type="coiled-coil region" evidence="7">
    <location>
        <begin position="70"/>
        <end position="178"/>
    </location>
</feature>
<evidence type="ECO:0000256" key="3">
    <source>
        <dbReference type="ARBA" id="ARBA00022448"/>
    </source>
</evidence>
<dbReference type="InterPro" id="IPR051472">
    <property type="entry name" value="T3SS_Stator/FliH"/>
</dbReference>
<protein>
    <recommendedName>
        <fullName evidence="8">Flagellar assembly protein FliH/Type III secretion system HrpE domain-containing protein</fullName>
    </recommendedName>
</protein>
<proteinExistence type="inferred from homology"/>
<comment type="function">
    <text evidence="1">Needed for flagellar regrowth and assembly.</text>
</comment>
<dbReference type="EMBL" id="JAAKDE010000044">
    <property type="protein sequence ID" value="MBA2134062.1"/>
    <property type="molecule type" value="Genomic_DNA"/>
</dbReference>
<dbReference type="InterPro" id="IPR018035">
    <property type="entry name" value="Flagellar_FliH/T3SS_HrpE"/>
</dbReference>
<evidence type="ECO:0000256" key="6">
    <source>
        <dbReference type="ARBA" id="ARBA00023225"/>
    </source>
</evidence>
<dbReference type="Proteomes" id="UP000657177">
    <property type="component" value="Unassembled WGS sequence"/>
</dbReference>
<dbReference type="AlphaFoldDB" id="A0A8J6I4I9"/>
<accession>A0A8J6I4I9</accession>
<evidence type="ECO:0000313" key="10">
    <source>
        <dbReference type="Proteomes" id="UP000657177"/>
    </source>
</evidence>
<dbReference type="GO" id="GO:0005829">
    <property type="term" value="C:cytosol"/>
    <property type="evidence" value="ECO:0007669"/>
    <property type="project" value="TreeGrafter"/>
</dbReference>
<evidence type="ECO:0000259" key="8">
    <source>
        <dbReference type="Pfam" id="PF02108"/>
    </source>
</evidence>
<dbReference type="RefSeq" id="WP_181340523.1">
    <property type="nucleotide sequence ID" value="NZ_JAAKDE010000044.1"/>
</dbReference>
<feature type="domain" description="Flagellar assembly protein FliH/Type III secretion system HrpE" evidence="8">
    <location>
        <begin position="164"/>
        <end position="289"/>
    </location>
</feature>
<dbReference type="Pfam" id="PF02108">
    <property type="entry name" value="FliH"/>
    <property type="match status" value="1"/>
</dbReference>
<keyword evidence="7" id="KW-0175">Coiled coil</keyword>
<evidence type="ECO:0000256" key="4">
    <source>
        <dbReference type="ARBA" id="ARBA00022795"/>
    </source>
</evidence>
<evidence type="ECO:0000256" key="5">
    <source>
        <dbReference type="ARBA" id="ARBA00022927"/>
    </source>
</evidence>
<name>A0A8J6I4I9_9FIRM</name>
<dbReference type="PANTHER" id="PTHR34982">
    <property type="entry name" value="YOP PROTEINS TRANSLOCATION PROTEIN L"/>
    <property type="match status" value="1"/>
</dbReference>
<dbReference type="GO" id="GO:0044781">
    <property type="term" value="P:bacterial-type flagellum organization"/>
    <property type="evidence" value="ECO:0007669"/>
    <property type="project" value="UniProtKB-KW"/>
</dbReference>
<reference evidence="9" key="1">
    <citation type="submission" date="2020-06" db="EMBL/GenBank/DDBJ databases">
        <title>Novel chitinolytic bacterium.</title>
        <authorList>
            <person name="Ungkulpasvich U."/>
            <person name="Kosugi A."/>
            <person name="Uke A."/>
        </authorList>
    </citation>
    <scope>NUCLEOTIDE SEQUENCE</scope>
    <source>
        <strain evidence="9">UUS1-1</strain>
    </source>
</reference>
<gene>
    <name evidence="9" type="ORF">G5B42_11030</name>
</gene>
<comment type="similarity">
    <text evidence="2">Belongs to the FliH family.</text>
</comment>
<sequence length="298" mass="33436">MGLFQETLIKDPNIKNEACLIDVPELEWAYCELIAARAETAAVVETLAMEEATKSEEEEAPSVPPEVMAAQLLEEARQQAEAILAQARGEAESILAELEARRKQTEEELAQAKKEAEAECDRLKKEAYDRGYEEGWNKGHAEGEKAWAERITAAETTLQEAKAEALNLINRADEERIARIRESEQEILKLAVEIAEKIINNELKADPDKWLGMIKVATEKITGAAEVTIRIAQEDEAFLIQNLREVRSLFTESPRLQVVTDPNLKPGDFILQSNMGEVDARLHQQLNKIYQALKEEGS</sequence>
<keyword evidence="3" id="KW-0813">Transport</keyword>
<keyword evidence="4" id="KW-1005">Bacterial flagellum biogenesis</keyword>